<dbReference type="GO" id="GO:0016705">
    <property type="term" value="F:oxidoreductase activity, acting on paired donors, with incorporation or reduction of molecular oxygen"/>
    <property type="evidence" value="ECO:0007669"/>
    <property type="project" value="InterPro"/>
</dbReference>
<dbReference type="GO" id="GO:0020037">
    <property type="term" value="F:heme binding"/>
    <property type="evidence" value="ECO:0007669"/>
    <property type="project" value="InterPro"/>
</dbReference>
<dbReference type="InterPro" id="IPR036396">
    <property type="entry name" value="Cyt_P450_sf"/>
</dbReference>
<feature type="transmembrane region" description="Helical" evidence="2">
    <location>
        <begin position="30"/>
        <end position="48"/>
    </location>
</feature>
<comment type="caution">
    <text evidence="3">The sequence shown here is derived from an EMBL/GenBank/DDBJ whole genome shotgun (WGS) entry which is preliminary data.</text>
</comment>
<evidence type="ECO:0000313" key="4">
    <source>
        <dbReference type="Proteomes" id="UP000887013"/>
    </source>
</evidence>
<name>A0A8X6NLS5_NEPPI</name>
<keyword evidence="4" id="KW-1185">Reference proteome</keyword>
<dbReference type="PANTHER" id="PTHR47951">
    <property type="entry name" value="OS08G0547900 PROTEIN"/>
    <property type="match status" value="1"/>
</dbReference>
<dbReference type="EMBL" id="BMAW01105533">
    <property type="protein sequence ID" value="GFT19696.1"/>
    <property type="molecule type" value="Genomic_DNA"/>
</dbReference>
<evidence type="ECO:0000313" key="3">
    <source>
        <dbReference type="EMBL" id="GFT19696.1"/>
    </source>
</evidence>
<proteinExistence type="predicted"/>
<sequence>MMEYLNKFLIPKLKSGFEKMALEVNVTQNQIYVGIGAFFVACLVANFIKRIRSNYPPGPTGLPIVGYLPFLSENMHLDFIEFGKKYGDIFR</sequence>
<accession>A0A8X6NLS5</accession>
<dbReference type="PANTHER" id="PTHR47951:SF7">
    <property type="entry name" value="FLAVONOID 3',5'-HYDROXYLASE-LIKE ISOFORM X1"/>
    <property type="match status" value="1"/>
</dbReference>
<dbReference type="Proteomes" id="UP000887013">
    <property type="component" value="Unassembled WGS sequence"/>
</dbReference>
<dbReference type="GO" id="GO:0004497">
    <property type="term" value="F:monooxygenase activity"/>
    <property type="evidence" value="ECO:0007669"/>
    <property type="project" value="UniProtKB-KW"/>
</dbReference>
<keyword evidence="2" id="KW-1133">Transmembrane helix</keyword>
<evidence type="ECO:0000256" key="1">
    <source>
        <dbReference type="ARBA" id="ARBA00023033"/>
    </source>
</evidence>
<dbReference type="OrthoDB" id="6419025at2759"/>
<evidence type="ECO:0000256" key="2">
    <source>
        <dbReference type="SAM" id="Phobius"/>
    </source>
</evidence>
<keyword evidence="1" id="KW-0560">Oxidoreductase</keyword>
<keyword evidence="1" id="KW-0503">Monooxygenase</keyword>
<dbReference type="SUPFAM" id="SSF48264">
    <property type="entry name" value="Cytochrome P450"/>
    <property type="match status" value="1"/>
</dbReference>
<dbReference type="AlphaFoldDB" id="A0A8X6NLS5"/>
<keyword evidence="2" id="KW-0812">Transmembrane</keyword>
<dbReference type="Gene3D" id="1.10.630.10">
    <property type="entry name" value="Cytochrome P450"/>
    <property type="match status" value="1"/>
</dbReference>
<gene>
    <name evidence="3" type="ORF">NPIL_676491</name>
</gene>
<dbReference type="GO" id="GO:0005506">
    <property type="term" value="F:iron ion binding"/>
    <property type="evidence" value="ECO:0007669"/>
    <property type="project" value="InterPro"/>
</dbReference>
<organism evidence="3 4">
    <name type="scientific">Nephila pilipes</name>
    <name type="common">Giant wood spider</name>
    <name type="synonym">Nephila maculata</name>
    <dbReference type="NCBI Taxonomy" id="299642"/>
    <lineage>
        <taxon>Eukaryota</taxon>
        <taxon>Metazoa</taxon>
        <taxon>Ecdysozoa</taxon>
        <taxon>Arthropoda</taxon>
        <taxon>Chelicerata</taxon>
        <taxon>Arachnida</taxon>
        <taxon>Araneae</taxon>
        <taxon>Araneomorphae</taxon>
        <taxon>Entelegynae</taxon>
        <taxon>Araneoidea</taxon>
        <taxon>Nephilidae</taxon>
        <taxon>Nephila</taxon>
    </lineage>
</organism>
<protein>
    <submittedName>
        <fullName evidence="3">Uncharacterized protein</fullName>
    </submittedName>
</protein>
<reference evidence="3" key="1">
    <citation type="submission" date="2020-08" db="EMBL/GenBank/DDBJ databases">
        <title>Multicomponent nature underlies the extraordinary mechanical properties of spider dragline silk.</title>
        <authorList>
            <person name="Kono N."/>
            <person name="Nakamura H."/>
            <person name="Mori M."/>
            <person name="Yoshida Y."/>
            <person name="Ohtoshi R."/>
            <person name="Malay A.D."/>
            <person name="Moran D.A.P."/>
            <person name="Tomita M."/>
            <person name="Numata K."/>
            <person name="Arakawa K."/>
        </authorList>
    </citation>
    <scope>NUCLEOTIDE SEQUENCE</scope>
</reference>
<keyword evidence="2" id="KW-0472">Membrane</keyword>